<dbReference type="Proteomes" id="UP000241769">
    <property type="component" value="Unassembled WGS sequence"/>
</dbReference>
<sequence length="175" mass="20791">MDAQFLKELDELISLKQELDKSCEKKKEYIGAHSRQLQSLHDRLDDLRQHKWKCNQMLDKFNIESAERKKQIELLHQKLDSMDKEVVFIFSSMFREADRSQTLKEICDAKTRRDEENKSTAREIFQNKFSIQIHGLTSIQRSIERVDATNQTLDLHIERLLTELKDMETTHNKGK</sequence>
<protein>
    <submittedName>
        <fullName evidence="1">Uncharacterized protein</fullName>
    </submittedName>
</protein>
<accession>A0A2P6N049</accession>
<evidence type="ECO:0000313" key="2">
    <source>
        <dbReference type="Proteomes" id="UP000241769"/>
    </source>
</evidence>
<comment type="caution">
    <text evidence="1">The sequence shown here is derived from an EMBL/GenBank/DDBJ whole genome shotgun (WGS) entry which is preliminary data.</text>
</comment>
<keyword evidence="2" id="KW-1185">Reference proteome</keyword>
<dbReference type="InParanoid" id="A0A2P6N049"/>
<gene>
    <name evidence="1" type="ORF">PROFUN_05583</name>
</gene>
<name>A0A2P6N049_9EUKA</name>
<proteinExistence type="predicted"/>
<evidence type="ECO:0000313" key="1">
    <source>
        <dbReference type="EMBL" id="PRP77338.1"/>
    </source>
</evidence>
<reference evidence="1 2" key="1">
    <citation type="journal article" date="2018" name="Genome Biol. Evol.">
        <title>Multiple Roots of Fruiting Body Formation in Amoebozoa.</title>
        <authorList>
            <person name="Hillmann F."/>
            <person name="Forbes G."/>
            <person name="Novohradska S."/>
            <person name="Ferling I."/>
            <person name="Riege K."/>
            <person name="Groth M."/>
            <person name="Westermann M."/>
            <person name="Marz M."/>
            <person name="Spaller T."/>
            <person name="Winckler T."/>
            <person name="Schaap P."/>
            <person name="Glockner G."/>
        </authorList>
    </citation>
    <scope>NUCLEOTIDE SEQUENCE [LARGE SCALE GENOMIC DNA]</scope>
    <source>
        <strain evidence="1 2">Jena</strain>
    </source>
</reference>
<dbReference type="AlphaFoldDB" id="A0A2P6N049"/>
<organism evidence="1 2">
    <name type="scientific">Planoprotostelium fungivorum</name>
    <dbReference type="NCBI Taxonomy" id="1890364"/>
    <lineage>
        <taxon>Eukaryota</taxon>
        <taxon>Amoebozoa</taxon>
        <taxon>Evosea</taxon>
        <taxon>Variosea</taxon>
        <taxon>Cavosteliida</taxon>
        <taxon>Cavosteliaceae</taxon>
        <taxon>Planoprotostelium</taxon>
    </lineage>
</organism>
<dbReference type="EMBL" id="MDYQ01000269">
    <property type="protein sequence ID" value="PRP77338.1"/>
    <property type="molecule type" value="Genomic_DNA"/>
</dbReference>